<organism evidence="3 4">
    <name type="scientific">Mucilaginibacter pocheonensis</name>
    <dbReference type="NCBI Taxonomy" id="398050"/>
    <lineage>
        <taxon>Bacteria</taxon>
        <taxon>Pseudomonadati</taxon>
        <taxon>Bacteroidota</taxon>
        <taxon>Sphingobacteriia</taxon>
        <taxon>Sphingobacteriales</taxon>
        <taxon>Sphingobacteriaceae</taxon>
        <taxon>Mucilaginibacter</taxon>
    </lineage>
</organism>
<keyword evidence="1" id="KW-0812">Transmembrane</keyword>
<keyword evidence="4" id="KW-1185">Reference proteome</keyword>
<dbReference type="EMBL" id="JAVDUU010000004">
    <property type="protein sequence ID" value="MDR6944099.1"/>
    <property type="molecule type" value="Genomic_DNA"/>
</dbReference>
<dbReference type="RefSeq" id="WP_310099554.1">
    <property type="nucleotide sequence ID" value="NZ_JAVDUU010000004.1"/>
</dbReference>
<proteinExistence type="predicted"/>
<feature type="domain" description="Signal transduction histidine kinase internal region" evidence="2">
    <location>
        <begin position="194"/>
        <end position="271"/>
    </location>
</feature>
<dbReference type="InterPro" id="IPR010559">
    <property type="entry name" value="Sig_transdc_His_kin_internal"/>
</dbReference>
<dbReference type="InterPro" id="IPR036890">
    <property type="entry name" value="HATPase_C_sf"/>
</dbReference>
<keyword evidence="1" id="KW-0472">Membrane</keyword>
<keyword evidence="3" id="KW-0808">Transferase</keyword>
<feature type="transmembrane region" description="Helical" evidence="1">
    <location>
        <begin position="83"/>
        <end position="104"/>
    </location>
</feature>
<evidence type="ECO:0000313" key="4">
    <source>
        <dbReference type="Proteomes" id="UP001247620"/>
    </source>
</evidence>
<dbReference type="SUPFAM" id="SSF55874">
    <property type="entry name" value="ATPase domain of HSP90 chaperone/DNA topoisomerase II/histidine kinase"/>
    <property type="match status" value="1"/>
</dbReference>
<evidence type="ECO:0000259" key="2">
    <source>
        <dbReference type="Pfam" id="PF06580"/>
    </source>
</evidence>
<evidence type="ECO:0000256" key="1">
    <source>
        <dbReference type="SAM" id="Phobius"/>
    </source>
</evidence>
<reference evidence="3 4" key="1">
    <citation type="submission" date="2023-07" db="EMBL/GenBank/DDBJ databases">
        <title>Sorghum-associated microbial communities from plants grown in Nebraska, USA.</title>
        <authorList>
            <person name="Schachtman D."/>
        </authorList>
    </citation>
    <scope>NUCLEOTIDE SEQUENCE [LARGE SCALE GENOMIC DNA]</scope>
    <source>
        <strain evidence="3 4">3262</strain>
    </source>
</reference>
<dbReference type="PANTHER" id="PTHR34220:SF7">
    <property type="entry name" value="SENSOR HISTIDINE KINASE YPDA"/>
    <property type="match status" value="1"/>
</dbReference>
<feature type="transmembrane region" description="Helical" evidence="1">
    <location>
        <begin position="54"/>
        <end position="74"/>
    </location>
</feature>
<keyword evidence="1" id="KW-1133">Transmembrane helix</keyword>
<name>A0ABU1TFK6_9SPHI</name>
<dbReference type="GO" id="GO:0016301">
    <property type="term" value="F:kinase activity"/>
    <property type="evidence" value="ECO:0007669"/>
    <property type="project" value="UniProtKB-KW"/>
</dbReference>
<dbReference type="PANTHER" id="PTHR34220">
    <property type="entry name" value="SENSOR HISTIDINE KINASE YPDA"/>
    <property type="match status" value="1"/>
</dbReference>
<protein>
    <submittedName>
        <fullName evidence="3">LytS/YehU family sensor histidine kinase</fullName>
    </submittedName>
</protein>
<gene>
    <name evidence="3" type="ORF">J2W55_003959</name>
</gene>
<accession>A0ABU1TFK6</accession>
<dbReference type="Gene3D" id="3.30.565.10">
    <property type="entry name" value="Histidine kinase-like ATPase, C-terminal domain"/>
    <property type="match status" value="1"/>
</dbReference>
<evidence type="ECO:0000313" key="3">
    <source>
        <dbReference type="EMBL" id="MDR6944099.1"/>
    </source>
</evidence>
<keyword evidence="3" id="KW-0418">Kinase</keyword>
<sequence>MPKKKDWIEIVLHIAFWVGVFYTLSSLTVSHFKVRVDHNGSVMQKDVRQVLSPNMFLTLGFLALLFYGNIFWVFKKALRFKNVWGRVVVSAGWFLITFLANYYLVNILLMAKNNDRPAIRAFPIDRANPPPIVIPKDTVMQTKTMVFADNSLSNTVLLIFIGIFGLSVAYFFLKEWARAEKIRTQLEAVQLNTEVKFLKSQVNPHFLFNTLNNLFSMAQKKGNDDVADGISKLSDMMRYMIYESNAEQVPLKNEIAYAEDSILLNKLRYADDEAIVRFSYPAETGNIFVAPMLFIPFVENAFKHGVYIGQSSQIDISISLTDRQLMFTCQNTNYSFIKKMKADKSGIGLENVKRRLELVYPQKHKLMIDEEDGKFNVKLEIDLV</sequence>
<dbReference type="Proteomes" id="UP001247620">
    <property type="component" value="Unassembled WGS sequence"/>
</dbReference>
<comment type="caution">
    <text evidence="3">The sequence shown here is derived from an EMBL/GenBank/DDBJ whole genome shotgun (WGS) entry which is preliminary data.</text>
</comment>
<dbReference type="Pfam" id="PF06580">
    <property type="entry name" value="His_kinase"/>
    <property type="match status" value="1"/>
</dbReference>
<feature type="transmembrane region" description="Helical" evidence="1">
    <location>
        <begin position="155"/>
        <end position="173"/>
    </location>
</feature>
<dbReference type="InterPro" id="IPR050640">
    <property type="entry name" value="Bact_2-comp_sensor_kinase"/>
</dbReference>
<feature type="transmembrane region" description="Helical" evidence="1">
    <location>
        <begin position="12"/>
        <end position="34"/>
    </location>
</feature>